<dbReference type="InParanoid" id="A0A7I4DBG4"/>
<protein>
    <submittedName>
        <fullName evidence="1">Uncharacterized protein</fullName>
    </submittedName>
</protein>
<evidence type="ECO:0000313" key="2">
    <source>
        <dbReference type="Proteomes" id="UP000006727"/>
    </source>
</evidence>
<reference evidence="1 2" key="1">
    <citation type="journal article" date="2008" name="Science">
        <title>The Physcomitrella genome reveals evolutionary insights into the conquest of land by plants.</title>
        <authorList>
            <person name="Rensing S."/>
            <person name="Lang D."/>
            <person name="Zimmer A."/>
            <person name="Terry A."/>
            <person name="Salamov A."/>
            <person name="Shapiro H."/>
            <person name="Nishiyama T."/>
            <person name="Perroud P.-F."/>
            <person name="Lindquist E."/>
            <person name="Kamisugi Y."/>
            <person name="Tanahashi T."/>
            <person name="Sakakibara K."/>
            <person name="Fujita T."/>
            <person name="Oishi K."/>
            <person name="Shin-I T."/>
            <person name="Kuroki Y."/>
            <person name="Toyoda A."/>
            <person name="Suzuki Y."/>
            <person name="Hashimoto A."/>
            <person name="Yamaguchi K."/>
            <person name="Sugano A."/>
            <person name="Kohara Y."/>
            <person name="Fujiyama A."/>
            <person name="Anterola A."/>
            <person name="Aoki S."/>
            <person name="Ashton N."/>
            <person name="Barbazuk W.B."/>
            <person name="Barker E."/>
            <person name="Bennetzen J."/>
            <person name="Bezanilla M."/>
            <person name="Blankenship R."/>
            <person name="Cho S.H."/>
            <person name="Dutcher S."/>
            <person name="Estelle M."/>
            <person name="Fawcett J.A."/>
            <person name="Gundlach H."/>
            <person name="Hanada K."/>
            <person name="Heyl A."/>
            <person name="Hicks K.A."/>
            <person name="Hugh J."/>
            <person name="Lohr M."/>
            <person name="Mayer K."/>
            <person name="Melkozernov A."/>
            <person name="Murata T."/>
            <person name="Nelson D."/>
            <person name="Pils B."/>
            <person name="Prigge M."/>
            <person name="Reiss B."/>
            <person name="Renner T."/>
            <person name="Rombauts S."/>
            <person name="Rushton P."/>
            <person name="Sanderfoot A."/>
            <person name="Schween G."/>
            <person name="Shiu S.-H."/>
            <person name="Stueber K."/>
            <person name="Theodoulou F.L."/>
            <person name="Tu H."/>
            <person name="Van de Peer Y."/>
            <person name="Verrier P.J."/>
            <person name="Waters E."/>
            <person name="Wood A."/>
            <person name="Yang L."/>
            <person name="Cove D."/>
            <person name="Cuming A."/>
            <person name="Hasebe M."/>
            <person name="Lucas S."/>
            <person name="Mishler D.B."/>
            <person name="Reski R."/>
            <person name="Grigoriev I."/>
            <person name="Quatrano R.S."/>
            <person name="Boore J.L."/>
        </authorList>
    </citation>
    <scope>NUCLEOTIDE SEQUENCE [LARGE SCALE GENOMIC DNA]</scope>
    <source>
        <strain evidence="1 2">cv. Gransden 2004</strain>
    </source>
</reference>
<evidence type="ECO:0000313" key="1">
    <source>
        <dbReference type="EnsemblPlants" id="Pp3c3_20550V3.2"/>
    </source>
</evidence>
<dbReference type="EnsemblPlants" id="Pp3c3_20550V3.2">
    <property type="protein sequence ID" value="Pp3c3_20550V3.2"/>
    <property type="gene ID" value="Pp3c3_20550"/>
</dbReference>
<sequence>MTKHYSPMPTFHLLHQSKFWLCLRGHSKVQGTFCVVNAHVNFRELSVGRIEGLIDLGYSSDALKQYGSNQRCNHVDCGTSKTAESVSIWGGEDEVIGASGFRGCEASLADFLLVLRCCQRRSLDCECASSQGRRFEPRQGQARDQAMKIRQLQTKLRKHSTSVEACSSEFRFLETDLSLIAIVLMYSNSESVLTDVPDLNIVKFNDFDNAGQCLIKTCMCCEKHSTLYFRWRCWTSLASVAWK</sequence>
<accession>A0A7I4DBG4</accession>
<keyword evidence="2" id="KW-1185">Reference proteome</keyword>
<dbReference type="Proteomes" id="UP000006727">
    <property type="component" value="Chromosome 3"/>
</dbReference>
<name>A0A7I4DBG4_PHYPA</name>
<dbReference type="Gramene" id="Pp3c3_20550V3.2">
    <property type="protein sequence ID" value="Pp3c3_20550V3.2"/>
    <property type="gene ID" value="Pp3c3_20550"/>
</dbReference>
<proteinExistence type="predicted"/>
<organism evidence="1 2">
    <name type="scientific">Physcomitrium patens</name>
    <name type="common">Spreading-leaved earth moss</name>
    <name type="synonym">Physcomitrella patens</name>
    <dbReference type="NCBI Taxonomy" id="3218"/>
    <lineage>
        <taxon>Eukaryota</taxon>
        <taxon>Viridiplantae</taxon>
        <taxon>Streptophyta</taxon>
        <taxon>Embryophyta</taxon>
        <taxon>Bryophyta</taxon>
        <taxon>Bryophytina</taxon>
        <taxon>Bryopsida</taxon>
        <taxon>Funariidae</taxon>
        <taxon>Funariales</taxon>
        <taxon>Funariaceae</taxon>
        <taxon>Physcomitrium</taxon>
    </lineage>
</organism>
<reference evidence="1 2" key="2">
    <citation type="journal article" date="2018" name="Plant J.">
        <title>The Physcomitrella patens chromosome-scale assembly reveals moss genome structure and evolution.</title>
        <authorList>
            <person name="Lang D."/>
            <person name="Ullrich K.K."/>
            <person name="Murat F."/>
            <person name="Fuchs J."/>
            <person name="Jenkins J."/>
            <person name="Haas F.B."/>
            <person name="Piednoel M."/>
            <person name="Gundlach H."/>
            <person name="Van Bel M."/>
            <person name="Meyberg R."/>
            <person name="Vives C."/>
            <person name="Morata J."/>
            <person name="Symeonidi A."/>
            <person name="Hiss M."/>
            <person name="Muchero W."/>
            <person name="Kamisugi Y."/>
            <person name="Saleh O."/>
            <person name="Blanc G."/>
            <person name="Decker E.L."/>
            <person name="van Gessel N."/>
            <person name="Grimwood J."/>
            <person name="Hayes R.D."/>
            <person name="Graham S.W."/>
            <person name="Gunter L.E."/>
            <person name="McDaniel S.F."/>
            <person name="Hoernstein S.N.W."/>
            <person name="Larsson A."/>
            <person name="Li F.W."/>
            <person name="Perroud P.F."/>
            <person name="Phillips J."/>
            <person name="Ranjan P."/>
            <person name="Rokshar D.S."/>
            <person name="Rothfels C.J."/>
            <person name="Schneider L."/>
            <person name="Shu S."/>
            <person name="Stevenson D.W."/>
            <person name="Thummler F."/>
            <person name="Tillich M."/>
            <person name="Villarreal Aguilar J.C."/>
            <person name="Widiez T."/>
            <person name="Wong G.K."/>
            <person name="Wymore A."/>
            <person name="Zhang Y."/>
            <person name="Zimmer A.D."/>
            <person name="Quatrano R.S."/>
            <person name="Mayer K.F.X."/>
            <person name="Goodstein D."/>
            <person name="Casacuberta J.M."/>
            <person name="Vandepoele K."/>
            <person name="Reski R."/>
            <person name="Cuming A.C."/>
            <person name="Tuskan G.A."/>
            <person name="Maumus F."/>
            <person name="Salse J."/>
            <person name="Schmutz J."/>
            <person name="Rensing S.A."/>
        </authorList>
    </citation>
    <scope>NUCLEOTIDE SEQUENCE [LARGE SCALE GENOMIC DNA]</scope>
    <source>
        <strain evidence="1 2">cv. Gransden 2004</strain>
    </source>
</reference>
<dbReference type="AlphaFoldDB" id="A0A7I4DBG4"/>
<dbReference type="EMBL" id="ABEU02000003">
    <property type="status" value="NOT_ANNOTATED_CDS"/>
    <property type="molecule type" value="Genomic_DNA"/>
</dbReference>
<reference evidence="1" key="3">
    <citation type="submission" date="2020-12" db="UniProtKB">
        <authorList>
            <consortium name="EnsemblPlants"/>
        </authorList>
    </citation>
    <scope>IDENTIFICATION</scope>
</reference>